<evidence type="ECO:0008006" key="3">
    <source>
        <dbReference type="Google" id="ProtNLM"/>
    </source>
</evidence>
<dbReference type="RefSeq" id="WP_092338957.1">
    <property type="nucleotide sequence ID" value="NZ_FNIB01000002.1"/>
</dbReference>
<gene>
    <name evidence="1" type="ORF">E3O21_04915</name>
</gene>
<protein>
    <recommendedName>
        <fullName evidence="3">Zinc-binding dehydrogenase</fullName>
    </recommendedName>
</protein>
<dbReference type="Gene3D" id="3.40.50.720">
    <property type="entry name" value="NAD(P)-binding Rossmann-like Domain"/>
    <property type="match status" value="1"/>
</dbReference>
<evidence type="ECO:0000313" key="1">
    <source>
        <dbReference type="EMBL" id="TFB81190.1"/>
    </source>
</evidence>
<organism evidence="1 2">
    <name type="scientific">Cryobacterium flavum</name>
    <dbReference type="NCBI Taxonomy" id="1424659"/>
    <lineage>
        <taxon>Bacteria</taxon>
        <taxon>Bacillati</taxon>
        <taxon>Actinomycetota</taxon>
        <taxon>Actinomycetes</taxon>
        <taxon>Micrococcales</taxon>
        <taxon>Microbacteriaceae</taxon>
        <taxon>Cryobacterium</taxon>
    </lineage>
</organism>
<dbReference type="Pfam" id="PF13602">
    <property type="entry name" value="ADH_zinc_N_2"/>
    <property type="match status" value="1"/>
</dbReference>
<proteinExistence type="predicted"/>
<accession>A0ABY2I4V6</accession>
<comment type="caution">
    <text evidence="1">The sequence shown here is derived from an EMBL/GenBank/DDBJ whole genome shotgun (WGS) entry which is preliminary data.</text>
</comment>
<keyword evidence="2" id="KW-1185">Reference proteome</keyword>
<dbReference type="Gene3D" id="3.90.180.10">
    <property type="entry name" value="Medium-chain alcohol dehydrogenases, catalytic domain"/>
    <property type="match status" value="1"/>
</dbReference>
<name>A0ABY2I4V6_9MICO</name>
<evidence type="ECO:0000313" key="2">
    <source>
        <dbReference type="Proteomes" id="UP000298252"/>
    </source>
</evidence>
<dbReference type="EMBL" id="SOFD01000009">
    <property type="protein sequence ID" value="TFB81190.1"/>
    <property type="molecule type" value="Genomic_DNA"/>
</dbReference>
<dbReference type="Proteomes" id="UP000298252">
    <property type="component" value="Unassembled WGS sequence"/>
</dbReference>
<sequence>MSSRRPGAVRYGCAGVTEVGGQFADINDLEALATLIAHGEIVLPIDRVFPLDQVQDAYRHLMAGHLHGKVVLATR</sequence>
<reference evidence="1 2" key="1">
    <citation type="submission" date="2019-03" db="EMBL/GenBank/DDBJ databases">
        <title>Genomics of glacier-inhabiting Cryobacterium strains.</title>
        <authorList>
            <person name="Liu Q."/>
            <person name="Xin Y.-H."/>
        </authorList>
    </citation>
    <scope>NUCLEOTIDE SEQUENCE [LARGE SCALE GENOMIC DNA]</scope>
    <source>
        <strain evidence="1 2">Hh8</strain>
    </source>
</reference>